<dbReference type="AlphaFoldDB" id="A0A1Y3PRC2"/>
<evidence type="ECO:0000313" key="2">
    <source>
        <dbReference type="Proteomes" id="UP000196475"/>
    </source>
</evidence>
<gene>
    <name evidence="1" type="ORF">BAA01_09820</name>
</gene>
<organism evidence="1 2">
    <name type="scientific">Bacillus thermozeamaize</name>
    <dbReference type="NCBI Taxonomy" id="230954"/>
    <lineage>
        <taxon>Bacteria</taxon>
        <taxon>Bacillati</taxon>
        <taxon>Bacillota</taxon>
        <taxon>Bacilli</taxon>
        <taxon>Bacillales</taxon>
        <taxon>Bacillaceae</taxon>
        <taxon>Bacillus</taxon>
    </lineage>
</organism>
<comment type="caution">
    <text evidence="1">The sequence shown here is derived from an EMBL/GenBank/DDBJ whole genome shotgun (WGS) entry which is preliminary data.</text>
</comment>
<sequence length="121" mass="13331">MLTNQLRDGLTHWINRDAGNGGSTIHIHIQLGNQALAPEAIDLEMKLGAPVTVMELTLMLLDLYPSFSSRLPAVRSEAVLQEELEVYIGGELASLSTVINDDRDHLCVDILLKNKRGAVRE</sequence>
<dbReference type="Proteomes" id="UP000196475">
    <property type="component" value="Unassembled WGS sequence"/>
</dbReference>
<protein>
    <submittedName>
        <fullName evidence="1">Uncharacterized protein</fullName>
    </submittedName>
</protein>
<proteinExistence type="predicted"/>
<accession>A0A1Y3PRC2</accession>
<evidence type="ECO:0000313" key="1">
    <source>
        <dbReference type="EMBL" id="OUM87688.1"/>
    </source>
</evidence>
<dbReference type="EMBL" id="LZRT01000071">
    <property type="protein sequence ID" value="OUM87688.1"/>
    <property type="molecule type" value="Genomic_DNA"/>
</dbReference>
<name>A0A1Y3PRC2_9BACI</name>
<reference evidence="2" key="1">
    <citation type="submission" date="2016-06" db="EMBL/GenBank/DDBJ databases">
        <authorList>
            <person name="Nascimento L."/>
            <person name="Pereira R.V."/>
            <person name="Martins L.F."/>
            <person name="Quaggio R.B."/>
            <person name="Silva A.M."/>
            <person name="Setubal J.C."/>
        </authorList>
    </citation>
    <scope>NUCLEOTIDE SEQUENCE [LARGE SCALE GENOMIC DNA]</scope>
</reference>